<dbReference type="RefSeq" id="WP_085515383.1">
    <property type="nucleotide sequence ID" value="NZ_FXAW01000001.1"/>
</dbReference>
<dbReference type="Proteomes" id="UP000193804">
    <property type="component" value="Unassembled WGS sequence"/>
</dbReference>
<evidence type="ECO:0000256" key="5">
    <source>
        <dbReference type="ARBA" id="ARBA00022777"/>
    </source>
</evidence>
<keyword evidence="10" id="KW-0812">Transmembrane</keyword>
<dbReference type="PANTHER" id="PTHR42878">
    <property type="entry name" value="TWO-COMPONENT HISTIDINE KINASE"/>
    <property type="match status" value="1"/>
</dbReference>
<keyword evidence="13" id="KW-1185">Reference proteome</keyword>
<dbReference type="PROSITE" id="PS51257">
    <property type="entry name" value="PROKAR_LIPOPROTEIN"/>
    <property type="match status" value="1"/>
</dbReference>
<comment type="catalytic activity">
    <reaction evidence="1">
        <text>ATP + protein L-histidine = ADP + protein N-phospho-L-histidine.</text>
        <dbReference type="EC" id="2.7.13.3"/>
    </reaction>
</comment>
<reference evidence="13" key="1">
    <citation type="submission" date="2017-04" db="EMBL/GenBank/DDBJ databases">
        <authorList>
            <person name="Varghese N."/>
            <person name="Submissions S."/>
        </authorList>
    </citation>
    <scope>NUCLEOTIDE SEQUENCE [LARGE SCALE GENOMIC DNA]</scope>
    <source>
        <strain evidence="13">DSM 4125</strain>
    </source>
</reference>
<dbReference type="Gene3D" id="1.25.40.10">
    <property type="entry name" value="Tetratricopeptide repeat domain"/>
    <property type="match status" value="1"/>
</dbReference>
<keyword evidence="5 12" id="KW-0418">Kinase</keyword>
<feature type="repeat" description="TPR" evidence="8">
    <location>
        <begin position="126"/>
        <end position="159"/>
    </location>
</feature>
<dbReference type="OrthoDB" id="9803982at2"/>
<feature type="repeat" description="TPR" evidence="8">
    <location>
        <begin position="86"/>
        <end position="119"/>
    </location>
</feature>
<name>A0A1X7I9F0_9BACT</name>
<dbReference type="SUPFAM" id="SSF55874">
    <property type="entry name" value="ATPase domain of HSP90 chaperone/DNA topoisomerase II/histidine kinase"/>
    <property type="match status" value="1"/>
</dbReference>
<dbReference type="EMBL" id="FXAW01000001">
    <property type="protein sequence ID" value="SMG11019.1"/>
    <property type="molecule type" value="Genomic_DNA"/>
</dbReference>
<accession>A0A1X7I9F0</accession>
<dbReference type="SUPFAM" id="SSF48452">
    <property type="entry name" value="TPR-like"/>
    <property type="match status" value="2"/>
</dbReference>
<dbReference type="PROSITE" id="PS50005">
    <property type="entry name" value="TPR"/>
    <property type="match status" value="3"/>
</dbReference>
<dbReference type="STRING" id="1028.SAMN05661096_00370"/>
<evidence type="ECO:0000256" key="8">
    <source>
        <dbReference type="PROSITE-ProRule" id="PRU00339"/>
    </source>
</evidence>
<dbReference type="InterPro" id="IPR005467">
    <property type="entry name" value="His_kinase_dom"/>
</dbReference>
<keyword evidence="10" id="KW-1133">Transmembrane helix</keyword>
<dbReference type="SMART" id="SM00387">
    <property type="entry name" value="HATPase_c"/>
    <property type="match status" value="1"/>
</dbReference>
<evidence type="ECO:0000256" key="10">
    <source>
        <dbReference type="SAM" id="Phobius"/>
    </source>
</evidence>
<gene>
    <name evidence="12" type="ORF">SAMN05661096_00370</name>
</gene>
<dbReference type="InterPro" id="IPR003661">
    <property type="entry name" value="HisK_dim/P_dom"/>
</dbReference>
<dbReference type="Pfam" id="PF13424">
    <property type="entry name" value="TPR_12"/>
    <property type="match status" value="1"/>
</dbReference>
<feature type="repeat" description="TPR" evidence="8">
    <location>
        <begin position="247"/>
        <end position="280"/>
    </location>
</feature>
<dbReference type="Gene3D" id="3.30.565.10">
    <property type="entry name" value="Histidine kinase-like ATPase, C-terminal domain"/>
    <property type="match status" value="1"/>
</dbReference>
<organism evidence="12 13">
    <name type="scientific">Marivirga sericea</name>
    <dbReference type="NCBI Taxonomy" id="1028"/>
    <lineage>
        <taxon>Bacteria</taxon>
        <taxon>Pseudomonadati</taxon>
        <taxon>Bacteroidota</taxon>
        <taxon>Cytophagia</taxon>
        <taxon>Cytophagales</taxon>
        <taxon>Marivirgaceae</taxon>
        <taxon>Marivirga</taxon>
    </lineage>
</organism>
<dbReference type="InterPro" id="IPR003594">
    <property type="entry name" value="HATPase_dom"/>
</dbReference>
<keyword evidence="3" id="KW-0808">Transferase</keyword>
<protein>
    <recommendedName>
        <fullName evidence="2">histidine kinase</fullName>
        <ecNumber evidence="2">2.7.13.3</ecNumber>
    </recommendedName>
</protein>
<evidence type="ECO:0000256" key="7">
    <source>
        <dbReference type="ARBA" id="ARBA00023012"/>
    </source>
</evidence>
<evidence type="ECO:0000313" key="13">
    <source>
        <dbReference type="Proteomes" id="UP000193804"/>
    </source>
</evidence>
<keyword evidence="6" id="KW-0067">ATP-binding</keyword>
<dbReference type="GO" id="GO:0005524">
    <property type="term" value="F:ATP binding"/>
    <property type="evidence" value="ECO:0007669"/>
    <property type="project" value="UniProtKB-KW"/>
</dbReference>
<keyword evidence="4" id="KW-0547">Nucleotide-binding</keyword>
<dbReference type="InterPro" id="IPR036890">
    <property type="entry name" value="HATPase_C_sf"/>
</dbReference>
<evidence type="ECO:0000256" key="2">
    <source>
        <dbReference type="ARBA" id="ARBA00012438"/>
    </source>
</evidence>
<dbReference type="EC" id="2.7.13.3" evidence="2"/>
<feature type="domain" description="Histidine kinase" evidence="11">
    <location>
        <begin position="463"/>
        <end position="678"/>
    </location>
</feature>
<keyword evidence="8" id="KW-0802">TPR repeat</keyword>
<dbReference type="PANTHER" id="PTHR42878:SF7">
    <property type="entry name" value="SENSOR HISTIDINE KINASE GLRK"/>
    <property type="match status" value="1"/>
</dbReference>
<dbReference type="GO" id="GO:0000155">
    <property type="term" value="F:phosphorelay sensor kinase activity"/>
    <property type="evidence" value="ECO:0007669"/>
    <property type="project" value="InterPro"/>
</dbReference>
<dbReference type="InterPro" id="IPR036097">
    <property type="entry name" value="HisK_dim/P_sf"/>
</dbReference>
<feature type="coiled-coil region" evidence="9">
    <location>
        <begin position="404"/>
        <end position="435"/>
    </location>
</feature>
<evidence type="ECO:0000256" key="6">
    <source>
        <dbReference type="ARBA" id="ARBA00022840"/>
    </source>
</evidence>
<evidence type="ECO:0000256" key="1">
    <source>
        <dbReference type="ARBA" id="ARBA00000085"/>
    </source>
</evidence>
<sequence>MLYPKTYIFVFILISCGCYGQLNAQPSSLVDSLKIELSKAEVKSDQVQILNELAETLKSSDVTDALEYARGALNLAIEIGDKDGILSAYSNLGLVKTYSGDYDSALIDFFKGLHLSDSFDNSFFKARILNNIGNTYWKASRLEDAYQYYKRSLEIRTLIEDSLGMAKSYGNLGNIANAVLHDLDSAEYYYQNALRLFLLLQDSVSISITYINLGNIEGSKGNDSLALRFYSRSLQLDLQRNDLYGATYALSNLGGTYKELKKYDSALHYFHTLLYVAEAVKSLPRKKQAYERLAYIHKELKSFDSAFYYLEKYQSANDSLIDERTQRSMSSLQAEYEKEVQSKQLQILKTKSQLDSEKLETKYWQNLLLVFLVFFLVTGLLILIIRIKEKSKLNTQLSLRQKALEDKTLQLEEAKELIEESHQELLTLNDNLESKVALRTQELNESYQNLLITKERLNHFTYRSAHDLKGPIASILGLCNLMKKDIESIKGNQDETFHYVNLILDTANSMNVLLKRILKSNQLNESILKFEDTNISQLLEEIKEVFQETVDNNNVQLLIDAEDHFIVHTDPTILKLIIKYILKNSFQHINRAQEKPIIEILVESQISKGIKIHIKDNGIGVEPELVPDLFKMFSKGSRNPKNTGLGLYDVNLLAEKIGVSVYYDQDDDVFTHFVISLD</sequence>
<dbReference type="Gene3D" id="1.10.287.130">
    <property type="match status" value="1"/>
</dbReference>
<evidence type="ECO:0000259" key="11">
    <source>
        <dbReference type="PROSITE" id="PS50109"/>
    </source>
</evidence>
<keyword evidence="7" id="KW-0902">Two-component regulatory system</keyword>
<dbReference type="InterPro" id="IPR011990">
    <property type="entry name" value="TPR-like_helical_dom_sf"/>
</dbReference>
<dbReference type="AlphaFoldDB" id="A0A1X7I9F0"/>
<evidence type="ECO:0000256" key="3">
    <source>
        <dbReference type="ARBA" id="ARBA00022679"/>
    </source>
</evidence>
<evidence type="ECO:0000256" key="4">
    <source>
        <dbReference type="ARBA" id="ARBA00022741"/>
    </source>
</evidence>
<dbReference type="GO" id="GO:0007234">
    <property type="term" value="P:osmosensory signaling via phosphorelay pathway"/>
    <property type="evidence" value="ECO:0007669"/>
    <property type="project" value="TreeGrafter"/>
</dbReference>
<dbReference type="Pfam" id="PF02518">
    <property type="entry name" value="HATPase_c"/>
    <property type="match status" value="1"/>
</dbReference>
<dbReference type="CDD" id="cd00082">
    <property type="entry name" value="HisKA"/>
    <property type="match status" value="1"/>
</dbReference>
<evidence type="ECO:0000313" key="12">
    <source>
        <dbReference type="EMBL" id="SMG11019.1"/>
    </source>
</evidence>
<feature type="transmembrane region" description="Helical" evidence="10">
    <location>
        <begin position="363"/>
        <end position="385"/>
    </location>
</feature>
<dbReference type="SMART" id="SM00028">
    <property type="entry name" value="TPR"/>
    <property type="match status" value="5"/>
</dbReference>
<dbReference type="GO" id="GO:0000156">
    <property type="term" value="F:phosphorelay response regulator activity"/>
    <property type="evidence" value="ECO:0007669"/>
    <property type="project" value="TreeGrafter"/>
</dbReference>
<keyword evidence="9" id="KW-0175">Coiled coil</keyword>
<dbReference type="InterPro" id="IPR019734">
    <property type="entry name" value="TPR_rpt"/>
</dbReference>
<proteinExistence type="predicted"/>
<dbReference type="SUPFAM" id="SSF47384">
    <property type="entry name" value="Homodimeric domain of signal transducing histidine kinase"/>
    <property type="match status" value="1"/>
</dbReference>
<evidence type="ECO:0000256" key="9">
    <source>
        <dbReference type="SAM" id="Coils"/>
    </source>
</evidence>
<dbReference type="InterPro" id="IPR050351">
    <property type="entry name" value="BphY/WalK/GraS-like"/>
</dbReference>
<dbReference type="GO" id="GO:0030295">
    <property type="term" value="F:protein kinase activator activity"/>
    <property type="evidence" value="ECO:0007669"/>
    <property type="project" value="TreeGrafter"/>
</dbReference>
<dbReference type="PROSITE" id="PS50109">
    <property type="entry name" value="HIS_KIN"/>
    <property type="match status" value="1"/>
</dbReference>
<keyword evidence="10" id="KW-0472">Membrane</keyword>